<dbReference type="Gene3D" id="1.10.510.10">
    <property type="entry name" value="Transferase(Phosphotransferase) domain 1"/>
    <property type="match status" value="2"/>
</dbReference>
<sequence length="665" mass="74872">MSSFWLLNLKGFINIDCGMPEGNANTDYSSDAKFVNNTGINRIISPEYKTEDLDPRLVSLRSFPQGNRTCYTLTPEQGRNNTYLIRVWFLYGNYDGLKNPPKFDLYIGVNLWEELALSMDKTAKMSEIMYVASTDCIYVCLLDKGEGTPFISALELRHLNGSVYKSETGCLAYYVRNFMGSSPENWIPDDLGRTWPHTAVNDSKNISTSLTINSESSNEYRLPSSIMRIGVEALNASNISLQYSLDVGGDDSKFYVYFHFCDVEDTGNDRLREFNILLNDVPWPEPVQPRYLKTTTVPVNFSSRGEIQLSLVRTNRSTLPPIVNAVEIYVERKLPRPDSCERTKKKKNRSTIAIVASVVPSVILLSAIAILWSLKRRRCTDGTEVAVKMLSRLLSQGSEQFWTEAKLPVAISLAELLTTVHHRNVASLIGYCDQGSNTALLYEYMANGNLKECLLDHNRAVLTWKQRLQIAIDAAQGLPTPIRISFMEFGLVLIMIPETSFRIWQFSFWVIRTAFVAYKLHYNWQYCITSRLTEKSDVYSFGIVLLELITGQPAVIKNEDNTHIVQWVMPMLERGEINSIADPRLQGDFDSNSVWKAMEIAIACVPSSAVQRLSMSQVLGELNECLEIYLASGGPLEISKGSTSGIDYSCNPLDLESSMSAPQAR</sequence>
<dbReference type="OrthoDB" id="2017114at2759"/>
<keyword evidence="5" id="KW-1185">Reference proteome</keyword>
<name>A0A834GM17_RHOSS</name>
<evidence type="ECO:0000313" key="5">
    <source>
        <dbReference type="Proteomes" id="UP000626092"/>
    </source>
</evidence>
<dbReference type="InterPro" id="IPR001245">
    <property type="entry name" value="Ser-Thr/Tyr_kinase_cat_dom"/>
</dbReference>
<keyword evidence="2" id="KW-1133">Transmembrane helix</keyword>
<dbReference type="PROSITE" id="PS50011">
    <property type="entry name" value="PROTEIN_KINASE_DOM"/>
    <property type="match status" value="1"/>
</dbReference>
<dbReference type="AlphaFoldDB" id="A0A834GM17"/>
<gene>
    <name evidence="4" type="ORF">RHSIM_Rhsim08G0229100</name>
</gene>
<organism evidence="4 5">
    <name type="scientific">Rhododendron simsii</name>
    <name type="common">Sims's rhododendron</name>
    <dbReference type="NCBI Taxonomy" id="118357"/>
    <lineage>
        <taxon>Eukaryota</taxon>
        <taxon>Viridiplantae</taxon>
        <taxon>Streptophyta</taxon>
        <taxon>Embryophyta</taxon>
        <taxon>Tracheophyta</taxon>
        <taxon>Spermatophyta</taxon>
        <taxon>Magnoliopsida</taxon>
        <taxon>eudicotyledons</taxon>
        <taxon>Gunneridae</taxon>
        <taxon>Pentapetalae</taxon>
        <taxon>asterids</taxon>
        <taxon>Ericales</taxon>
        <taxon>Ericaceae</taxon>
        <taxon>Ericoideae</taxon>
        <taxon>Rhodoreae</taxon>
        <taxon>Rhododendron</taxon>
    </lineage>
</organism>
<protein>
    <recommendedName>
        <fullName evidence="3">Protein kinase domain-containing protein</fullName>
    </recommendedName>
</protein>
<evidence type="ECO:0000256" key="2">
    <source>
        <dbReference type="SAM" id="Phobius"/>
    </source>
</evidence>
<dbReference type="InterPro" id="IPR024788">
    <property type="entry name" value="Malectin-like_Carb-bd_dom"/>
</dbReference>
<keyword evidence="2" id="KW-0812">Transmembrane</keyword>
<dbReference type="PANTHER" id="PTHR45631:SF202">
    <property type="entry name" value="SENESCENCE-INDUCED RECEPTOR-LIKE SERINE_THREONINE-PROTEIN KINASE"/>
    <property type="match status" value="1"/>
</dbReference>
<accession>A0A834GM17</accession>
<dbReference type="Pfam" id="PF12819">
    <property type="entry name" value="Malectin_like"/>
    <property type="match status" value="1"/>
</dbReference>
<dbReference type="InterPro" id="IPR011009">
    <property type="entry name" value="Kinase-like_dom_sf"/>
</dbReference>
<evidence type="ECO:0000256" key="1">
    <source>
        <dbReference type="ARBA" id="ARBA00004167"/>
    </source>
</evidence>
<evidence type="ECO:0000313" key="4">
    <source>
        <dbReference type="EMBL" id="KAF7135377.1"/>
    </source>
</evidence>
<dbReference type="InterPro" id="IPR000719">
    <property type="entry name" value="Prot_kinase_dom"/>
</dbReference>
<dbReference type="Pfam" id="PF07714">
    <property type="entry name" value="PK_Tyr_Ser-Thr"/>
    <property type="match status" value="1"/>
</dbReference>
<reference evidence="4" key="1">
    <citation type="submission" date="2019-11" db="EMBL/GenBank/DDBJ databases">
        <authorList>
            <person name="Liu Y."/>
            <person name="Hou J."/>
            <person name="Li T.-Q."/>
            <person name="Guan C.-H."/>
            <person name="Wu X."/>
            <person name="Wu H.-Z."/>
            <person name="Ling F."/>
            <person name="Zhang R."/>
            <person name="Shi X.-G."/>
            <person name="Ren J.-P."/>
            <person name="Chen E.-F."/>
            <person name="Sun J.-M."/>
        </authorList>
    </citation>
    <scope>NUCLEOTIDE SEQUENCE</scope>
    <source>
        <strain evidence="4">Adult_tree_wgs_1</strain>
        <tissue evidence="4">Leaves</tissue>
    </source>
</reference>
<feature type="domain" description="Protein kinase" evidence="3">
    <location>
        <begin position="357"/>
        <end position="630"/>
    </location>
</feature>
<dbReference type="EMBL" id="WJXA01000008">
    <property type="protein sequence ID" value="KAF7135377.1"/>
    <property type="molecule type" value="Genomic_DNA"/>
</dbReference>
<keyword evidence="2" id="KW-0472">Membrane</keyword>
<dbReference type="PANTHER" id="PTHR45631">
    <property type="entry name" value="OS07G0107800 PROTEIN-RELATED"/>
    <property type="match status" value="1"/>
</dbReference>
<evidence type="ECO:0000259" key="3">
    <source>
        <dbReference type="PROSITE" id="PS50011"/>
    </source>
</evidence>
<proteinExistence type="predicted"/>
<dbReference type="GO" id="GO:0005524">
    <property type="term" value="F:ATP binding"/>
    <property type="evidence" value="ECO:0007669"/>
    <property type="project" value="InterPro"/>
</dbReference>
<dbReference type="SUPFAM" id="SSF56112">
    <property type="entry name" value="Protein kinase-like (PK-like)"/>
    <property type="match status" value="1"/>
</dbReference>
<comment type="subcellular location">
    <subcellularLocation>
        <location evidence="1">Membrane</location>
        <topology evidence="1">Single-pass membrane protein</topology>
    </subcellularLocation>
</comment>
<dbReference type="Proteomes" id="UP000626092">
    <property type="component" value="Unassembled WGS sequence"/>
</dbReference>
<dbReference type="GO" id="GO:0004672">
    <property type="term" value="F:protein kinase activity"/>
    <property type="evidence" value="ECO:0007669"/>
    <property type="project" value="InterPro"/>
</dbReference>
<dbReference type="GO" id="GO:0016020">
    <property type="term" value="C:membrane"/>
    <property type="evidence" value="ECO:0007669"/>
    <property type="project" value="UniProtKB-SubCell"/>
</dbReference>
<feature type="transmembrane region" description="Helical" evidence="2">
    <location>
        <begin position="352"/>
        <end position="374"/>
    </location>
</feature>
<comment type="caution">
    <text evidence="4">The sequence shown here is derived from an EMBL/GenBank/DDBJ whole genome shotgun (WGS) entry which is preliminary data.</text>
</comment>